<proteinExistence type="predicted"/>
<accession>A0AAV1VD11</accession>
<sequence>MGLNLYRSYVQMKVQSHRSRLEDYTQYTRSSGIHCAIQGEESSTFTFASITSDVKVASYRRIFPVF</sequence>
<name>A0AAV1VD11_9STRA</name>
<gene>
    <name evidence="1" type="ORF">PM001_LOCUS29991</name>
</gene>
<reference evidence="1" key="1">
    <citation type="submission" date="2024-01" db="EMBL/GenBank/DDBJ databases">
        <authorList>
            <person name="Webb A."/>
        </authorList>
    </citation>
    <scope>NUCLEOTIDE SEQUENCE</scope>
    <source>
        <strain evidence="1">Pm1</strain>
    </source>
</reference>
<organism evidence="1 2">
    <name type="scientific">Peronospora matthiolae</name>
    <dbReference type="NCBI Taxonomy" id="2874970"/>
    <lineage>
        <taxon>Eukaryota</taxon>
        <taxon>Sar</taxon>
        <taxon>Stramenopiles</taxon>
        <taxon>Oomycota</taxon>
        <taxon>Peronosporomycetes</taxon>
        <taxon>Peronosporales</taxon>
        <taxon>Peronosporaceae</taxon>
        <taxon>Peronospora</taxon>
    </lineage>
</organism>
<dbReference type="EMBL" id="CAKLBY020000310">
    <property type="protein sequence ID" value="CAK7944841.1"/>
    <property type="molecule type" value="Genomic_DNA"/>
</dbReference>
<evidence type="ECO:0000313" key="1">
    <source>
        <dbReference type="EMBL" id="CAK7944841.1"/>
    </source>
</evidence>
<evidence type="ECO:0000313" key="2">
    <source>
        <dbReference type="Proteomes" id="UP001162060"/>
    </source>
</evidence>
<comment type="caution">
    <text evidence="1">The sequence shown here is derived from an EMBL/GenBank/DDBJ whole genome shotgun (WGS) entry which is preliminary data.</text>
</comment>
<protein>
    <submittedName>
        <fullName evidence="1">Uncharacterized protein</fullName>
    </submittedName>
</protein>
<dbReference type="AlphaFoldDB" id="A0AAV1VD11"/>
<dbReference type="Proteomes" id="UP001162060">
    <property type="component" value="Unassembled WGS sequence"/>
</dbReference>